<feature type="non-terminal residue" evidence="2">
    <location>
        <position position="91"/>
    </location>
</feature>
<evidence type="ECO:0000313" key="2">
    <source>
        <dbReference type="EMBL" id="KAF5900044.1"/>
    </source>
</evidence>
<feature type="compositionally biased region" description="Basic residues" evidence="1">
    <location>
        <begin position="62"/>
        <end position="72"/>
    </location>
</feature>
<feature type="region of interest" description="Disordered" evidence="1">
    <location>
        <begin position="25"/>
        <end position="91"/>
    </location>
</feature>
<keyword evidence="3" id="KW-1185">Reference proteome</keyword>
<name>A0A8J4X036_CLAMG</name>
<accession>A0A8J4X036</accession>
<evidence type="ECO:0000313" key="3">
    <source>
        <dbReference type="Proteomes" id="UP000727407"/>
    </source>
</evidence>
<dbReference type="EMBL" id="QNUK01000147">
    <property type="protein sequence ID" value="KAF5900044.1"/>
    <property type="molecule type" value="Genomic_DNA"/>
</dbReference>
<gene>
    <name evidence="2" type="ORF">DAT39_010243</name>
</gene>
<dbReference type="Proteomes" id="UP000727407">
    <property type="component" value="Unassembled WGS sequence"/>
</dbReference>
<comment type="caution">
    <text evidence="2">The sequence shown here is derived from an EMBL/GenBank/DDBJ whole genome shotgun (WGS) entry which is preliminary data.</text>
</comment>
<feature type="compositionally biased region" description="Low complexity" evidence="1">
    <location>
        <begin position="73"/>
        <end position="91"/>
    </location>
</feature>
<evidence type="ECO:0000256" key="1">
    <source>
        <dbReference type="SAM" id="MobiDB-lite"/>
    </source>
</evidence>
<proteinExistence type="predicted"/>
<organism evidence="2 3">
    <name type="scientific">Clarias magur</name>
    <name type="common">Asian catfish</name>
    <name type="synonym">Macropteronotus magur</name>
    <dbReference type="NCBI Taxonomy" id="1594786"/>
    <lineage>
        <taxon>Eukaryota</taxon>
        <taxon>Metazoa</taxon>
        <taxon>Chordata</taxon>
        <taxon>Craniata</taxon>
        <taxon>Vertebrata</taxon>
        <taxon>Euteleostomi</taxon>
        <taxon>Actinopterygii</taxon>
        <taxon>Neopterygii</taxon>
        <taxon>Teleostei</taxon>
        <taxon>Ostariophysi</taxon>
        <taxon>Siluriformes</taxon>
        <taxon>Clariidae</taxon>
        <taxon>Clarias</taxon>
    </lineage>
</organism>
<reference evidence="2" key="1">
    <citation type="submission" date="2020-07" db="EMBL/GenBank/DDBJ databases">
        <title>Clarias magur genome sequencing, assembly and annotation.</title>
        <authorList>
            <person name="Kushwaha B."/>
            <person name="Kumar R."/>
            <person name="Das P."/>
            <person name="Joshi C.G."/>
            <person name="Kumar D."/>
            <person name="Nagpure N.S."/>
            <person name="Pandey M."/>
            <person name="Agarwal S."/>
            <person name="Srivastava S."/>
            <person name="Singh M."/>
            <person name="Sahoo L."/>
            <person name="Jayasankar P."/>
            <person name="Meher P.K."/>
            <person name="Koringa P.G."/>
            <person name="Iquebal M.A."/>
            <person name="Das S.P."/>
            <person name="Bit A."/>
            <person name="Patnaik S."/>
            <person name="Patel N."/>
            <person name="Shah T.M."/>
            <person name="Hinsu A."/>
            <person name="Jena J.K."/>
        </authorList>
    </citation>
    <scope>NUCLEOTIDE SEQUENCE</scope>
    <source>
        <strain evidence="2">CIFAMagur01</strain>
        <tissue evidence="2">Testis</tissue>
    </source>
</reference>
<protein>
    <submittedName>
        <fullName evidence="2">Uncharacterized protein</fullName>
    </submittedName>
</protein>
<feature type="non-terminal residue" evidence="2">
    <location>
        <position position="1"/>
    </location>
</feature>
<sequence length="91" mass="9852">DVELLSVPDPGSLEATTAAATGCSEVLTSEQTLKRPKSDTLPIQPKRMVALQAQREHERLSKRSPRDRRRLRTSPSPSSSSSSSSATSSPY</sequence>
<dbReference type="AlphaFoldDB" id="A0A8J4X036"/>